<accession>A0A1M6SIZ8</accession>
<proteinExistence type="predicted"/>
<name>A0A1M6SIZ8_9FIRM</name>
<dbReference type="InterPro" id="IPR025335">
    <property type="entry name" value="DUF4241"/>
</dbReference>
<dbReference type="Proteomes" id="UP000183975">
    <property type="component" value="Unassembled WGS sequence"/>
</dbReference>
<dbReference type="AlphaFoldDB" id="A0A1M6SIZ8"/>
<gene>
    <name evidence="1" type="ORF">SAMN02745138_01742</name>
</gene>
<dbReference type="EMBL" id="FRAH01000027">
    <property type="protein sequence ID" value="SHK44712.1"/>
    <property type="molecule type" value="Genomic_DNA"/>
</dbReference>
<dbReference type="OrthoDB" id="9789980at2"/>
<reference evidence="1 2" key="1">
    <citation type="submission" date="2016-11" db="EMBL/GenBank/DDBJ databases">
        <authorList>
            <person name="Jaros S."/>
            <person name="Januszkiewicz K."/>
            <person name="Wedrychowicz H."/>
        </authorList>
    </citation>
    <scope>NUCLEOTIDE SEQUENCE [LARGE SCALE GENOMIC DNA]</scope>
    <source>
        <strain evidence="1 2">DSM 14214</strain>
    </source>
</reference>
<protein>
    <recommendedName>
        <fullName evidence="3">DUF4241 domain-containing protein</fullName>
    </recommendedName>
</protein>
<sequence length="241" mass="27686">MPQKEWMEKYEAIKEKLTCKIDLDAYFTEKMIRKTPIDVLEIGDVPFPTGAIFACDPLIELEDMEPFMQTIPSGIYPVKICVVPSEKYGDRYACVKVEISHQKPVRYELGMLGNENLDDELEEDAFFGFGVDAGMGCIADVKAQEAFNAYWEQRLKDDPDIDPYNNLFCDLLEENAKKYPKYQREYGDWLNWNIPNTDCNVPIFASGWGDGAYPSYFGYDAEGNVCGVYIHFIDIAQEYDE</sequence>
<evidence type="ECO:0008006" key="3">
    <source>
        <dbReference type="Google" id="ProtNLM"/>
    </source>
</evidence>
<dbReference type="RefSeq" id="WP_072850947.1">
    <property type="nucleotide sequence ID" value="NZ_FRAH01000027.1"/>
</dbReference>
<dbReference type="Pfam" id="PF14025">
    <property type="entry name" value="DUF4241"/>
    <property type="match status" value="1"/>
</dbReference>
<keyword evidence="2" id="KW-1185">Reference proteome</keyword>
<evidence type="ECO:0000313" key="2">
    <source>
        <dbReference type="Proteomes" id="UP000183975"/>
    </source>
</evidence>
<evidence type="ECO:0000313" key="1">
    <source>
        <dbReference type="EMBL" id="SHK44712.1"/>
    </source>
</evidence>
<organism evidence="1 2">
    <name type="scientific">Anaerotignum lactatifermentans DSM 14214</name>
    <dbReference type="NCBI Taxonomy" id="1121323"/>
    <lineage>
        <taxon>Bacteria</taxon>
        <taxon>Bacillati</taxon>
        <taxon>Bacillota</taxon>
        <taxon>Clostridia</taxon>
        <taxon>Lachnospirales</taxon>
        <taxon>Anaerotignaceae</taxon>
        <taxon>Anaerotignum</taxon>
    </lineage>
</organism>